<keyword evidence="3" id="KW-0808">Transferase</keyword>
<dbReference type="PANTHER" id="PTHR44329:SF214">
    <property type="entry name" value="PROTEIN KINASE DOMAIN-CONTAINING PROTEIN"/>
    <property type="match status" value="1"/>
</dbReference>
<dbReference type="InterPro" id="IPR000719">
    <property type="entry name" value="Prot_kinase_dom"/>
</dbReference>
<dbReference type="Pfam" id="PF01926">
    <property type="entry name" value="MMR_HSR1"/>
    <property type="match status" value="1"/>
</dbReference>
<keyword evidence="3" id="KW-0418">Kinase</keyword>
<dbReference type="GO" id="GO:0005524">
    <property type="term" value="F:ATP binding"/>
    <property type="evidence" value="ECO:0007669"/>
    <property type="project" value="InterPro"/>
</dbReference>
<evidence type="ECO:0000313" key="3">
    <source>
        <dbReference type="EMBL" id="KAG1790794.1"/>
    </source>
</evidence>
<evidence type="ECO:0000313" key="4">
    <source>
        <dbReference type="Proteomes" id="UP000719766"/>
    </source>
</evidence>
<reference evidence="3" key="1">
    <citation type="journal article" date="2020" name="New Phytol.">
        <title>Comparative genomics reveals dynamic genome evolution in host specialist ectomycorrhizal fungi.</title>
        <authorList>
            <person name="Lofgren L.A."/>
            <person name="Nguyen N.H."/>
            <person name="Vilgalys R."/>
            <person name="Ruytinx J."/>
            <person name="Liao H.L."/>
            <person name="Branco S."/>
            <person name="Kuo A."/>
            <person name="LaButti K."/>
            <person name="Lipzen A."/>
            <person name="Andreopoulos W."/>
            <person name="Pangilinan J."/>
            <person name="Riley R."/>
            <person name="Hundley H."/>
            <person name="Na H."/>
            <person name="Barry K."/>
            <person name="Grigoriev I.V."/>
            <person name="Stajich J.E."/>
            <person name="Kennedy P.G."/>
        </authorList>
    </citation>
    <scope>NUCLEOTIDE SEQUENCE</scope>
    <source>
        <strain evidence="3">S12</strain>
    </source>
</reference>
<dbReference type="Gene3D" id="3.40.50.300">
    <property type="entry name" value="P-loop containing nucleotide triphosphate hydrolases"/>
    <property type="match status" value="1"/>
</dbReference>
<dbReference type="SUPFAM" id="SSF56112">
    <property type="entry name" value="Protein kinase-like (PK-like)"/>
    <property type="match status" value="1"/>
</dbReference>
<dbReference type="PROSITE" id="PS50011">
    <property type="entry name" value="PROTEIN_KINASE_DOM"/>
    <property type="match status" value="1"/>
</dbReference>
<dbReference type="EMBL" id="JABBWE010000047">
    <property type="protein sequence ID" value="KAG1790794.1"/>
    <property type="molecule type" value="Genomic_DNA"/>
</dbReference>
<name>A0A9P7AJG5_9AGAM</name>
<evidence type="ECO:0000256" key="1">
    <source>
        <dbReference type="SAM" id="MobiDB-lite"/>
    </source>
</evidence>
<feature type="domain" description="Protein kinase" evidence="2">
    <location>
        <begin position="19"/>
        <end position="303"/>
    </location>
</feature>
<dbReference type="PANTHER" id="PTHR44329">
    <property type="entry name" value="SERINE/THREONINE-PROTEIN KINASE TNNI3K-RELATED"/>
    <property type="match status" value="1"/>
</dbReference>
<feature type="compositionally biased region" description="Low complexity" evidence="1">
    <location>
        <begin position="355"/>
        <end position="365"/>
    </location>
</feature>
<dbReference type="CDD" id="cd00882">
    <property type="entry name" value="Ras_like_GTPase"/>
    <property type="match status" value="1"/>
</dbReference>
<dbReference type="InterPro" id="IPR008266">
    <property type="entry name" value="Tyr_kinase_AS"/>
</dbReference>
<dbReference type="InterPro" id="IPR006073">
    <property type="entry name" value="GTP-bd"/>
</dbReference>
<dbReference type="InterPro" id="IPR011009">
    <property type="entry name" value="Kinase-like_dom_sf"/>
</dbReference>
<organism evidence="3 4">
    <name type="scientific">Suillus plorans</name>
    <dbReference type="NCBI Taxonomy" id="116603"/>
    <lineage>
        <taxon>Eukaryota</taxon>
        <taxon>Fungi</taxon>
        <taxon>Dikarya</taxon>
        <taxon>Basidiomycota</taxon>
        <taxon>Agaricomycotina</taxon>
        <taxon>Agaricomycetes</taxon>
        <taxon>Agaricomycetidae</taxon>
        <taxon>Boletales</taxon>
        <taxon>Suillineae</taxon>
        <taxon>Suillaceae</taxon>
        <taxon>Suillus</taxon>
    </lineage>
</organism>
<dbReference type="AlphaFoldDB" id="A0A9P7AJG5"/>
<dbReference type="GeneID" id="64602506"/>
<feature type="compositionally biased region" description="Polar residues" evidence="1">
    <location>
        <begin position="386"/>
        <end position="413"/>
    </location>
</feature>
<dbReference type="Pfam" id="PF00069">
    <property type="entry name" value="Pkinase"/>
    <property type="match status" value="1"/>
</dbReference>
<sequence length="670" mass="72816">MASASTIECPVIPREQLIKVKEFPAAVGGYGQVFQCIMQRAGAPEAPEALVAVKVLIHASKKRARREMRLWMAARHDNIVPLLGIAEGFTEEGFAMVSPWMGGGTLALYLRDHEGNIPCRKKIDFDVTIGLAYLHSRKIVHGDLTTTNVVLDDSGKALLIDFGLSNVLGGMAGSCLSLSVARPGAVRFAAPELLVAEEATSQPTGMDSAVDNEPPVSIPNVPSDIYSLGCIMLNVFTEKLPWYTYVYSDLAIVGAHHAKKSMPFPSNNHLSKERKQFICECTSVQVGSRPSSQDAAVFIEEELRIEAPIQQSMTKASNRDIPTIVLHKLDTEIPSHIQEPIANVVGHLHPRGDGNTPTNTPTITPSASSYLSCLTSQPVDSHDGASSRTRNTSTVAQPSPLSPTISITDSNNPPVLVDSPTRECTVVIAGAIGAGKSSLINLLSRKSVADTSIDAGRCTGELKEYPISFRDTAYRVFDTVGFACSNGPSSVPKERPKKYEKRQIGEISGQGSIDLILLCVPSRNFRVQAVLDIHNKIQGELNGRKVPVVLVVTHFEEQQPSATTHTIDRWWSENSSTFQAQLDIIAKHTCITLSHDKYLDESREHIFRIMAQYPASDARELPRQSSGGDHSTSPFRALLDDVVRALHIKQLSAQVRGVVTSGLSLRPRSS</sequence>
<protein>
    <submittedName>
        <fullName evidence="3">Kinase-like domain-containing protein</fullName>
    </submittedName>
</protein>
<dbReference type="PROSITE" id="PS00109">
    <property type="entry name" value="PROTEIN_KINASE_TYR"/>
    <property type="match status" value="1"/>
</dbReference>
<dbReference type="Proteomes" id="UP000719766">
    <property type="component" value="Unassembled WGS sequence"/>
</dbReference>
<feature type="region of interest" description="Disordered" evidence="1">
    <location>
        <begin position="347"/>
        <end position="418"/>
    </location>
</feature>
<dbReference type="GO" id="GO:0005525">
    <property type="term" value="F:GTP binding"/>
    <property type="evidence" value="ECO:0007669"/>
    <property type="project" value="InterPro"/>
</dbReference>
<comment type="caution">
    <text evidence="3">The sequence shown here is derived from an EMBL/GenBank/DDBJ whole genome shotgun (WGS) entry which is preliminary data.</text>
</comment>
<dbReference type="OrthoDB" id="1668230at2759"/>
<proteinExistence type="predicted"/>
<evidence type="ECO:0000259" key="2">
    <source>
        <dbReference type="PROSITE" id="PS50011"/>
    </source>
</evidence>
<dbReference type="RefSeq" id="XP_041157727.1">
    <property type="nucleotide sequence ID" value="XM_041308742.1"/>
</dbReference>
<keyword evidence="4" id="KW-1185">Reference proteome</keyword>
<dbReference type="InterPro" id="IPR027417">
    <property type="entry name" value="P-loop_NTPase"/>
</dbReference>
<feature type="compositionally biased region" description="Polar residues" evidence="1">
    <location>
        <begin position="366"/>
        <end position="379"/>
    </location>
</feature>
<dbReference type="InterPro" id="IPR051681">
    <property type="entry name" value="Ser/Thr_Kinases-Pseudokinases"/>
</dbReference>
<accession>A0A9P7AJG5</accession>
<dbReference type="GO" id="GO:0004674">
    <property type="term" value="F:protein serine/threonine kinase activity"/>
    <property type="evidence" value="ECO:0007669"/>
    <property type="project" value="TreeGrafter"/>
</dbReference>
<dbReference type="SUPFAM" id="SSF52540">
    <property type="entry name" value="P-loop containing nucleoside triphosphate hydrolases"/>
    <property type="match status" value="1"/>
</dbReference>
<gene>
    <name evidence="3" type="ORF">HD556DRAFT_1487813</name>
</gene>
<dbReference type="Gene3D" id="1.10.510.10">
    <property type="entry name" value="Transferase(Phosphotransferase) domain 1"/>
    <property type="match status" value="1"/>
</dbReference>